<proteinExistence type="predicted"/>
<name>A0A2J7R7M2_9NEOP</name>
<keyword evidence="2" id="KW-1185">Reference proteome</keyword>
<dbReference type="AlphaFoldDB" id="A0A2J7R7M2"/>
<protein>
    <submittedName>
        <fullName evidence="1">Uncharacterized protein</fullName>
    </submittedName>
</protein>
<evidence type="ECO:0000313" key="2">
    <source>
        <dbReference type="Proteomes" id="UP000235965"/>
    </source>
</evidence>
<evidence type="ECO:0000313" key="1">
    <source>
        <dbReference type="EMBL" id="PNF36838.1"/>
    </source>
</evidence>
<gene>
    <name evidence="1" type="ORF">B7P43_G09629</name>
</gene>
<dbReference type="InParanoid" id="A0A2J7R7M2"/>
<organism evidence="1 2">
    <name type="scientific">Cryptotermes secundus</name>
    <dbReference type="NCBI Taxonomy" id="105785"/>
    <lineage>
        <taxon>Eukaryota</taxon>
        <taxon>Metazoa</taxon>
        <taxon>Ecdysozoa</taxon>
        <taxon>Arthropoda</taxon>
        <taxon>Hexapoda</taxon>
        <taxon>Insecta</taxon>
        <taxon>Pterygota</taxon>
        <taxon>Neoptera</taxon>
        <taxon>Polyneoptera</taxon>
        <taxon>Dictyoptera</taxon>
        <taxon>Blattodea</taxon>
        <taxon>Blattoidea</taxon>
        <taxon>Termitoidae</taxon>
        <taxon>Kalotermitidae</taxon>
        <taxon>Cryptotermitinae</taxon>
        <taxon>Cryptotermes</taxon>
    </lineage>
</organism>
<dbReference type="STRING" id="105785.A0A2J7R7M2"/>
<reference evidence="1 2" key="1">
    <citation type="submission" date="2017-12" db="EMBL/GenBank/DDBJ databases">
        <title>Hemimetabolous genomes reveal molecular basis of termite eusociality.</title>
        <authorList>
            <person name="Harrison M.C."/>
            <person name="Jongepier E."/>
            <person name="Robertson H.M."/>
            <person name="Arning N."/>
            <person name="Bitard-Feildel T."/>
            <person name="Chao H."/>
            <person name="Childers C.P."/>
            <person name="Dinh H."/>
            <person name="Doddapaneni H."/>
            <person name="Dugan S."/>
            <person name="Gowin J."/>
            <person name="Greiner C."/>
            <person name="Han Y."/>
            <person name="Hu H."/>
            <person name="Hughes D.S.T."/>
            <person name="Huylmans A.-K."/>
            <person name="Kemena C."/>
            <person name="Kremer L.P.M."/>
            <person name="Lee S.L."/>
            <person name="Lopez-Ezquerra A."/>
            <person name="Mallet L."/>
            <person name="Monroy-Kuhn J.M."/>
            <person name="Moser A."/>
            <person name="Murali S.C."/>
            <person name="Muzny D.M."/>
            <person name="Otani S."/>
            <person name="Piulachs M.-D."/>
            <person name="Poelchau M."/>
            <person name="Qu J."/>
            <person name="Schaub F."/>
            <person name="Wada-Katsumata A."/>
            <person name="Worley K.C."/>
            <person name="Xie Q."/>
            <person name="Ylla G."/>
            <person name="Poulsen M."/>
            <person name="Gibbs R.A."/>
            <person name="Schal C."/>
            <person name="Richards S."/>
            <person name="Belles X."/>
            <person name="Korb J."/>
            <person name="Bornberg-Bauer E."/>
        </authorList>
    </citation>
    <scope>NUCLEOTIDE SEQUENCE [LARGE SCALE GENOMIC DNA]</scope>
    <source>
        <tissue evidence="1">Whole body</tissue>
    </source>
</reference>
<dbReference type="Proteomes" id="UP000235965">
    <property type="component" value="Unassembled WGS sequence"/>
</dbReference>
<dbReference type="EMBL" id="NEVH01006731">
    <property type="protein sequence ID" value="PNF36838.1"/>
    <property type="molecule type" value="Genomic_DNA"/>
</dbReference>
<accession>A0A2J7R7M2</accession>
<sequence length="124" mass="14478">MIPMFLENGKFAYINTEENNLCFDQTRQYYFGISNTEFDNCKNVDKHVTICKQKHPLLSSHSHESCAVKLLQQVEIPKNCDTRLAQIKNTIWTQLDNEWLYFAPVAERVTVLCNDRDPLHVTLT</sequence>
<comment type="caution">
    <text evidence="1">The sequence shown here is derived from an EMBL/GenBank/DDBJ whole genome shotgun (WGS) entry which is preliminary data.</text>
</comment>